<keyword evidence="4" id="KW-1185">Reference proteome</keyword>
<organism evidence="3 4">
    <name type="scientific">Marinomonas profundimaris</name>
    <dbReference type="NCBI Taxonomy" id="1208321"/>
    <lineage>
        <taxon>Bacteria</taxon>
        <taxon>Pseudomonadati</taxon>
        <taxon>Pseudomonadota</taxon>
        <taxon>Gammaproteobacteria</taxon>
        <taxon>Oceanospirillales</taxon>
        <taxon>Oceanospirillaceae</taxon>
        <taxon>Marinomonas</taxon>
    </lineage>
</organism>
<keyword evidence="1" id="KW-0812">Transmembrane</keyword>
<dbReference type="InterPro" id="IPR021309">
    <property type="entry name" value="YgaP-like_TM"/>
</dbReference>
<name>W1RR61_9GAMM</name>
<dbReference type="Pfam" id="PF11127">
    <property type="entry name" value="YgaP-like_TM"/>
    <property type="match status" value="1"/>
</dbReference>
<dbReference type="STRING" id="1208321.D104_13025"/>
<gene>
    <name evidence="3" type="ORF">D104_13025</name>
</gene>
<evidence type="ECO:0000256" key="1">
    <source>
        <dbReference type="SAM" id="Phobius"/>
    </source>
</evidence>
<dbReference type="RefSeq" id="WP_024024663.1">
    <property type="nucleotide sequence ID" value="NZ_AYOZ01000034.1"/>
</dbReference>
<dbReference type="EMBL" id="AYOZ01000034">
    <property type="protein sequence ID" value="ETI59362.1"/>
    <property type="molecule type" value="Genomic_DNA"/>
</dbReference>
<sequence>MTKNLHPIDRVARGLIGVAIIGFLSLNYSQGYLEEPVLIVLLGIFGVLNLISLATSWCPVYHFAGINTRKKNQ</sequence>
<dbReference type="OrthoDB" id="9804804at2"/>
<keyword evidence="1" id="KW-0472">Membrane</keyword>
<evidence type="ECO:0000313" key="3">
    <source>
        <dbReference type="EMBL" id="ETI59362.1"/>
    </source>
</evidence>
<accession>W1RR61</accession>
<protein>
    <recommendedName>
        <fullName evidence="2">Inner membrane protein YgaP-like transmembrane domain-containing protein</fullName>
    </recommendedName>
</protein>
<reference evidence="3 4" key="1">
    <citation type="journal article" date="2014" name="Genome Announc.">
        <title>Draft Genome Sequence of Marinomonas sp. Strain D104, a Polycyclic Aromatic Hydrocarbon-Degrading Bacterium from the Deep-Sea Sediment of the Arctic Ocean.</title>
        <authorList>
            <person name="Dong C."/>
            <person name="Bai X."/>
            <person name="Lai Q."/>
            <person name="Xie Y."/>
            <person name="Chen X."/>
            <person name="Shao Z."/>
        </authorList>
    </citation>
    <scope>NUCLEOTIDE SEQUENCE [LARGE SCALE GENOMIC DNA]</scope>
    <source>
        <strain evidence="3 4">D104</strain>
    </source>
</reference>
<dbReference type="eggNOG" id="ENOG502ZP67">
    <property type="taxonomic scope" value="Bacteria"/>
</dbReference>
<proteinExistence type="predicted"/>
<feature type="transmembrane region" description="Helical" evidence="1">
    <location>
        <begin position="37"/>
        <end position="64"/>
    </location>
</feature>
<dbReference type="Proteomes" id="UP000018857">
    <property type="component" value="Unassembled WGS sequence"/>
</dbReference>
<dbReference type="PATRIC" id="fig|1208321.3.peg.2591"/>
<dbReference type="AlphaFoldDB" id="W1RR61"/>
<keyword evidence="1" id="KW-1133">Transmembrane helix</keyword>
<evidence type="ECO:0000313" key="4">
    <source>
        <dbReference type="Proteomes" id="UP000018857"/>
    </source>
</evidence>
<comment type="caution">
    <text evidence="3">The sequence shown here is derived from an EMBL/GenBank/DDBJ whole genome shotgun (WGS) entry which is preliminary data.</text>
</comment>
<feature type="domain" description="Inner membrane protein YgaP-like transmembrane" evidence="2">
    <location>
        <begin position="1"/>
        <end position="71"/>
    </location>
</feature>
<evidence type="ECO:0000259" key="2">
    <source>
        <dbReference type="Pfam" id="PF11127"/>
    </source>
</evidence>
<feature type="transmembrane region" description="Helical" evidence="1">
    <location>
        <begin position="12"/>
        <end position="31"/>
    </location>
</feature>